<proteinExistence type="predicted"/>
<evidence type="ECO:0000313" key="3">
    <source>
        <dbReference type="Proteomes" id="UP001202328"/>
    </source>
</evidence>
<protein>
    <submittedName>
        <fullName evidence="2">Uncharacterized protein</fullName>
    </submittedName>
</protein>
<dbReference type="EMBL" id="JAJJMB010013076">
    <property type="protein sequence ID" value="KAI3871168.1"/>
    <property type="molecule type" value="Genomic_DNA"/>
</dbReference>
<sequence length="307" mass="33765">MAITKRRSPGFFSGSSVLFAILGYLFIITFTGTASAWKNICIPGDIYIDSEFVVKWRAGNCLDCQVWCMELCSDLGTSMVNYRCHFPSYSTVQCKCCCERFPSSSPEPQPSRPPSPLPDPDDFSPAPYDYNICMPGQTYLKIKRTDGVDCIHKSLCNEKCKEKERLTVRTECVANCSGSPVRVYEWYEQCCCGNLIPSHPPPSPVPPPPSPPPPPPLQSPQSPPPPFQSPPPPTPPENICKFIQTPTTDCILCTRGYCISECLARGASVVKMVCSPSVLQCRCCCRMITTLPSSTTALGSSLFAEMQ</sequence>
<evidence type="ECO:0000256" key="1">
    <source>
        <dbReference type="SAM" id="MobiDB-lite"/>
    </source>
</evidence>
<organism evidence="2 3">
    <name type="scientific">Papaver atlanticum</name>
    <dbReference type="NCBI Taxonomy" id="357466"/>
    <lineage>
        <taxon>Eukaryota</taxon>
        <taxon>Viridiplantae</taxon>
        <taxon>Streptophyta</taxon>
        <taxon>Embryophyta</taxon>
        <taxon>Tracheophyta</taxon>
        <taxon>Spermatophyta</taxon>
        <taxon>Magnoliopsida</taxon>
        <taxon>Ranunculales</taxon>
        <taxon>Papaveraceae</taxon>
        <taxon>Papaveroideae</taxon>
        <taxon>Papaver</taxon>
    </lineage>
</organism>
<gene>
    <name evidence="2" type="ORF">MKW98_015068</name>
</gene>
<keyword evidence="3" id="KW-1185">Reference proteome</keyword>
<name>A0AAD4S758_9MAGN</name>
<reference evidence="2" key="1">
    <citation type="submission" date="2022-04" db="EMBL/GenBank/DDBJ databases">
        <title>A functionally conserved STORR gene fusion in Papaver species that diverged 16.8 million years ago.</title>
        <authorList>
            <person name="Catania T."/>
        </authorList>
    </citation>
    <scope>NUCLEOTIDE SEQUENCE</scope>
    <source>
        <strain evidence="2">S-188037</strain>
    </source>
</reference>
<dbReference type="AlphaFoldDB" id="A0AAD4S758"/>
<comment type="caution">
    <text evidence="2">The sequence shown here is derived from an EMBL/GenBank/DDBJ whole genome shotgun (WGS) entry which is preliminary data.</text>
</comment>
<accession>A0AAD4S758</accession>
<evidence type="ECO:0000313" key="2">
    <source>
        <dbReference type="EMBL" id="KAI3871168.1"/>
    </source>
</evidence>
<dbReference type="Proteomes" id="UP001202328">
    <property type="component" value="Unassembled WGS sequence"/>
</dbReference>
<feature type="region of interest" description="Disordered" evidence="1">
    <location>
        <begin position="202"/>
        <end position="232"/>
    </location>
</feature>